<protein>
    <submittedName>
        <fullName evidence="1">Uncharacterized protein</fullName>
    </submittedName>
</protein>
<evidence type="ECO:0000313" key="2">
    <source>
        <dbReference type="Proteomes" id="UP000295678"/>
    </source>
</evidence>
<gene>
    <name evidence="1" type="ORF">EDC22_10911</name>
</gene>
<keyword evidence="2" id="KW-1185">Reference proteome</keyword>
<dbReference type="EMBL" id="SMAK01000009">
    <property type="protein sequence ID" value="TCT08337.1"/>
    <property type="molecule type" value="Genomic_DNA"/>
</dbReference>
<evidence type="ECO:0000313" key="1">
    <source>
        <dbReference type="EMBL" id="TCT08337.1"/>
    </source>
</evidence>
<reference evidence="1 2" key="1">
    <citation type="submission" date="2019-03" db="EMBL/GenBank/DDBJ databases">
        <title>Genomic Encyclopedia of Type Strains, Phase IV (KMG-IV): sequencing the most valuable type-strain genomes for metagenomic binning, comparative biology and taxonomic classification.</title>
        <authorList>
            <person name="Goeker M."/>
        </authorList>
    </citation>
    <scope>NUCLEOTIDE SEQUENCE [LARGE SCALE GENOMIC DNA]</scope>
    <source>
        <strain evidence="1 2">DSM 19345</strain>
    </source>
</reference>
<dbReference type="AlphaFoldDB" id="A0A4R3M9E6"/>
<organism evidence="1 2">
    <name type="scientific">Tepidamorphus gemmatus</name>
    <dbReference type="NCBI Taxonomy" id="747076"/>
    <lineage>
        <taxon>Bacteria</taxon>
        <taxon>Pseudomonadati</taxon>
        <taxon>Pseudomonadota</taxon>
        <taxon>Alphaproteobacteria</taxon>
        <taxon>Hyphomicrobiales</taxon>
        <taxon>Tepidamorphaceae</taxon>
        <taxon>Tepidamorphus</taxon>
    </lineage>
</organism>
<dbReference type="RefSeq" id="WP_132807266.1">
    <property type="nucleotide sequence ID" value="NZ_SMAK01000009.1"/>
</dbReference>
<sequence length="104" mass="11253">MRASVRDGQTTVTLLARLRTIRMFPDTPGLHSDRFVTGTLVAMAEPVKRDGASSGATVRRPRVSSAITTRLVANSLNVPSVTLKLVARSRSAWAAIHAAIEIDW</sequence>
<name>A0A4R3M9E6_9HYPH</name>
<proteinExistence type="predicted"/>
<dbReference type="Proteomes" id="UP000295678">
    <property type="component" value="Unassembled WGS sequence"/>
</dbReference>
<accession>A0A4R3M9E6</accession>
<comment type="caution">
    <text evidence="1">The sequence shown here is derived from an EMBL/GenBank/DDBJ whole genome shotgun (WGS) entry which is preliminary data.</text>
</comment>